<evidence type="ECO:0000256" key="2">
    <source>
        <dbReference type="SAM" id="MobiDB-lite"/>
    </source>
</evidence>
<name>A0A5N6Q8R2_9ROSI</name>
<dbReference type="InterPro" id="IPR040265">
    <property type="entry name" value="CHUP1/IPGA1-like"/>
</dbReference>
<dbReference type="OrthoDB" id="2020598at2759"/>
<evidence type="ECO:0000313" key="3">
    <source>
        <dbReference type="EMBL" id="KAE7995622.1"/>
    </source>
</evidence>
<dbReference type="EMBL" id="CM017321">
    <property type="protein sequence ID" value="KAE7995622.1"/>
    <property type="molecule type" value="Genomic_DNA"/>
</dbReference>
<feature type="compositionally biased region" description="Basic residues" evidence="2">
    <location>
        <begin position="420"/>
        <end position="430"/>
    </location>
</feature>
<feature type="compositionally biased region" description="Basic and acidic residues" evidence="2">
    <location>
        <begin position="302"/>
        <end position="326"/>
    </location>
</feature>
<keyword evidence="4" id="KW-1185">Reference proteome</keyword>
<dbReference type="PANTHER" id="PTHR31342">
    <property type="entry name" value="PROTEIN CHUP1, CHLOROPLASTIC"/>
    <property type="match status" value="1"/>
</dbReference>
<feature type="compositionally biased region" description="Pro residues" evidence="2">
    <location>
        <begin position="334"/>
        <end position="345"/>
    </location>
</feature>
<evidence type="ECO:0000313" key="4">
    <source>
        <dbReference type="Proteomes" id="UP000327013"/>
    </source>
</evidence>
<feature type="region of interest" description="Disordered" evidence="2">
    <location>
        <begin position="287"/>
        <end position="431"/>
    </location>
</feature>
<dbReference type="Proteomes" id="UP000327013">
    <property type="component" value="Chromosome 1"/>
</dbReference>
<dbReference type="PANTHER" id="PTHR31342:SF16">
    <property type="entry name" value="TALIN_MIDDLE DOMAIN-CONTAINING PROTEIN"/>
    <property type="match status" value="1"/>
</dbReference>
<feature type="compositionally biased region" description="Polar residues" evidence="2">
    <location>
        <begin position="290"/>
        <end position="301"/>
    </location>
</feature>
<proteinExistence type="predicted"/>
<organism evidence="3 4">
    <name type="scientific">Carpinus fangiana</name>
    <dbReference type="NCBI Taxonomy" id="176857"/>
    <lineage>
        <taxon>Eukaryota</taxon>
        <taxon>Viridiplantae</taxon>
        <taxon>Streptophyta</taxon>
        <taxon>Embryophyta</taxon>
        <taxon>Tracheophyta</taxon>
        <taxon>Spermatophyta</taxon>
        <taxon>Magnoliopsida</taxon>
        <taxon>eudicotyledons</taxon>
        <taxon>Gunneridae</taxon>
        <taxon>Pentapetalae</taxon>
        <taxon>rosids</taxon>
        <taxon>fabids</taxon>
        <taxon>Fagales</taxon>
        <taxon>Betulaceae</taxon>
        <taxon>Carpinus</taxon>
    </lineage>
</organism>
<protein>
    <recommendedName>
        <fullName evidence="5">Hydroxyproline-rich glycoprotein family protein</fullName>
    </recommendedName>
</protein>
<dbReference type="AlphaFoldDB" id="A0A5N6Q8R2"/>
<reference evidence="3 4" key="1">
    <citation type="submission" date="2019-06" db="EMBL/GenBank/DDBJ databases">
        <title>A chromosomal-level reference genome of Carpinus fangiana (Coryloideae, Betulaceae).</title>
        <authorList>
            <person name="Yang X."/>
            <person name="Wang Z."/>
            <person name="Zhang L."/>
            <person name="Hao G."/>
            <person name="Liu J."/>
            <person name="Yang Y."/>
        </authorList>
    </citation>
    <scope>NUCLEOTIDE SEQUENCE [LARGE SCALE GENOMIC DNA]</scope>
    <source>
        <strain evidence="3">Cfa_2016G</strain>
        <tissue evidence="3">Leaf</tissue>
    </source>
</reference>
<evidence type="ECO:0008006" key="5">
    <source>
        <dbReference type="Google" id="ProtNLM"/>
    </source>
</evidence>
<evidence type="ECO:0000256" key="1">
    <source>
        <dbReference type="ARBA" id="ARBA00023054"/>
    </source>
</evidence>
<sequence length="711" mass="78319">MATGGCCGLTPSLFPRKAYGFDRGMKGYDIPKNLSNSPKEEQGMAIGGRFGYTSKLILLMELRKKIMTFRDILDLPPCDGSASINELVMGTIQDLQKLYPEIRPCIQLSEIKGASIDQGLTYFLRALKSIGDSWMMDHDWMDKFDYNFPSYKENINPEELVEVVLEAVNCMNKMAQEKFDMMDEDDDMKKDNNNTFDKISLDSYSDSNTSCCPSPASPVTPTSVLAGSSTAYTKFGEKANISYRPPILLSLRVRAVGKLNQVNTLSSVVGFDSSSLNVNKKVEEPITGIEEQSNFGLTTANHETRDSSSKVDGPEDPMSDLKDTIEKGIVSRLHPPPPPPPPSPPMASQTIKVAPPPPPPMMPSKEVALPPPPPPPMMPSKGVAPPPPPPMMPLKGTVPPPSNGAALPPPPPLGGEKSLRPKKATTKLKRSSQMGNLYRVLRGKVEGSNVDGKSSNGRKSAIGACSAGGKQGLADALAEMTKRSAYFQQIEEDVQKYAKSITELKLAISTFQTKDMAELIKFHKSVESILEHLTDESQVLARFEGFPVKKLETLRTAAALYSKLDAIATELHGLKIVSPMGQLLDKVERYFTKIKGEVDAMERTKDEESKKFQSHNIDFDFHILIRIKEAMVDVSSSCMELALQERGEAKVSEKKEPGPKSDTRTKGCAKLLWRAFQFAFRVYSFAGGHDDRADKLTRELAHEIENDPHHH</sequence>
<feature type="compositionally biased region" description="Pro residues" evidence="2">
    <location>
        <begin position="369"/>
        <end position="413"/>
    </location>
</feature>
<keyword evidence="1" id="KW-0175">Coiled coil</keyword>
<accession>A0A5N6Q8R2</accession>
<gene>
    <name evidence="3" type="ORF">FH972_000398</name>
</gene>